<gene>
    <name evidence="1" type="ORF">R3P38DRAFT_333401</name>
</gene>
<reference evidence="1 2" key="1">
    <citation type="journal article" date="2024" name="J Genomics">
        <title>Draft genome sequencing and assembly of Favolaschia claudopus CIRM-BRFM 2984 isolated from oak limbs.</title>
        <authorList>
            <person name="Navarro D."/>
            <person name="Drula E."/>
            <person name="Chaduli D."/>
            <person name="Cazenave R."/>
            <person name="Ahrendt S."/>
            <person name="Wang J."/>
            <person name="Lipzen A."/>
            <person name="Daum C."/>
            <person name="Barry K."/>
            <person name="Grigoriev I.V."/>
            <person name="Favel A."/>
            <person name="Rosso M.N."/>
            <person name="Martin F."/>
        </authorList>
    </citation>
    <scope>NUCLEOTIDE SEQUENCE [LARGE SCALE GENOMIC DNA]</scope>
    <source>
        <strain evidence="1 2">CIRM-BRFM 2984</strain>
    </source>
</reference>
<comment type="caution">
    <text evidence="1">The sequence shown here is derived from an EMBL/GenBank/DDBJ whole genome shotgun (WGS) entry which is preliminary data.</text>
</comment>
<dbReference type="EMBL" id="JAWWNJ010000131">
    <property type="protein sequence ID" value="KAK6987584.1"/>
    <property type="molecule type" value="Genomic_DNA"/>
</dbReference>
<accession>A0AAV9ZMP6</accession>
<dbReference type="Gene3D" id="3.80.10.10">
    <property type="entry name" value="Ribonuclease Inhibitor"/>
    <property type="match status" value="1"/>
</dbReference>
<evidence type="ECO:0000313" key="2">
    <source>
        <dbReference type="Proteomes" id="UP001362999"/>
    </source>
</evidence>
<proteinExistence type="predicted"/>
<protein>
    <recommendedName>
        <fullName evidence="3">F-box domain-containing protein</fullName>
    </recommendedName>
</protein>
<evidence type="ECO:0008006" key="3">
    <source>
        <dbReference type="Google" id="ProtNLM"/>
    </source>
</evidence>
<dbReference type="SUPFAM" id="SSF52047">
    <property type="entry name" value="RNI-like"/>
    <property type="match status" value="1"/>
</dbReference>
<keyword evidence="2" id="KW-1185">Reference proteome</keyword>
<dbReference type="AlphaFoldDB" id="A0AAV9ZMP6"/>
<evidence type="ECO:0000313" key="1">
    <source>
        <dbReference type="EMBL" id="KAK6987584.1"/>
    </source>
</evidence>
<organism evidence="1 2">
    <name type="scientific">Favolaschia claudopus</name>
    <dbReference type="NCBI Taxonomy" id="2862362"/>
    <lineage>
        <taxon>Eukaryota</taxon>
        <taxon>Fungi</taxon>
        <taxon>Dikarya</taxon>
        <taxon>Basidiomycota</taxon>
        <taxon>Agaricomycotina</taxon>
        <taxon>Agaricomycetes</taxon>
        <taxon>Agaricomycetidae</taxon>
        <taxon>Agaricales</taxon>
        <taxon>Marasmiineae</taxon>
        <taxon>Mycenaceae</taxon>
        <taxon>Favolaschia</taxon>
    </lineage>
</organism>
<dbReference type="InterPro" id="IPR032675">
    <property type="entry name" value="LRR_dom_sf"/>
</dbReference>
<name>A0AAV9ZMP6_9AGAR</name>
<sequence length="345" mass="38483">MDQNRPVSERSPAVDLVPTEIWLLCWDLCSHSEIECLSLVCKRFRIISLPVLFKHQSLDLAAIEQGIDQGNFVDRLDYMRRSAVRVENLTDSSCAALPVIESWTVKFGYEHALSSKKQDIDIEELRTFNKLRARIMEAFCKTLHLYPNLSSLDMERYAVDTAFLTTLAGLPALRDLRLHIPDKSSVSYSGGNLTMPNLRRLDISRHALLLDGFTRRISLPNLVDLSIGVVRNTEVVFLHVAERFPLLERLGVGVVQDCEPVPELPVDSLPNLREISGPKGMIDGLVPGRRISRVVVGNGGTWTGARSGRRFDAFLVFPRQPPPMAATPSVGDLLRGLNLHPPAGM</sequence>
<dbReference type="Proteomes" id="UP001362999">
    <property type="component" value="Unassembled WGS sequence"/>
</dbReference>